<dbReference type="Proteomes" id="UP000636800">
    <property type="component" value="Unassembled WGS sequence"/>
</dbReference>
<sequence>MQCLCGDVDGQKHGKHSLEVDNQVALQGSWSSRVIELHNAMAIVLQSMQDFSKQGECNPWNSRINAHARDCLFSEGIQSQGPENNLQRFDKQT</sequence>
<accession>A0A835Q987</accession>
<dbReference type="AlphaFoldDB" id="A0A835Q987"/>
<evidence type="ECO:0000313" key="2">
    <source>
        <dbReference type="Proteomes" id="UP000636800"/>
    </source>
</evidence>
<organism evidence="1 2">
    <name type="scientific">Vanilla planifolia</name>
    <name type="common">Vanilla</name>
    <dbReference type="NCBI Taxonomy" id="51239"/>
    <lineage>
        <taxon>Eukaryota</taxon>
        <taxon>Viridiplantae</taxon>
        <taxon>Streptophyta</taxon>
        <taxon>Embryophyta</taxon>
        <taxon>Tracheophyta</taxon>
        <taxon>Spermatophyta</taxon>
        <taxon>Magnoliopsida</taxon>
        <taxon>Liliopsida</taxon>
        <taxon>Asparagales</taxon>
        <taxon>Orchidaceae</taxon>
        <taxon>Vanilloideae</taxon>
        <taxon>Vanilleae</taxon>
        <taxon>Vanilla</taxon>
    </lineage>
</organism>
<keyword evidence="2" id="KW-1185">Reference proteome</keyword>
<name>A0A835Q987_VANPL</name>
<reference evidence="1 2" key="1">
    <citation type="journal article" date="2020" name="Nat. Food">
        <title>A phased Vanilla planifolia genome enables genetic improvement of flavour and production.</title>
        <authorList>
            <person name="Hasing T."/>
            <person name="Tang H."/>
            <person name="Brym M."/>
            <person name="Khazi F."/>
            <person name="Huang T."/>
            <person name="Chambers A.H."/>
        </authorList>
    </citation>
    <scope>NUCLEOTIDE SEQUENCE [LARGE SCALE GENOMIC DNA]</scope>
    <source>
        <tissue evidence="1">Leaf</tissue>
    </source>
</reference>
<comment type="caution">
    <text evidence="1">The sequence shown here is derived from an EMBL/GenBank/DDBJ whole genome shotgun (WGS) entry which is preliminary data.</text>
</comment>
<evidence type="ECO:0000313" key="1">
    <source>
        <dbReference type="EMBL" id="KAG0466501.1"/>
    </source>
</evidence>
<dbReference type="EMBL" id="JADCNL010000009">
    <property type="protein sequence ID" value="KAG0466501.1"/>
    <property type="molecule type" value="Genomic_DNA"/>
</dbReference>
<gene>
    <name evidence="1" type="ORF">HPP92_018081</name>
</gene>
<proteinExistence type="predicted"/>
<protein>
    <submittedName>
        <fullName evidence="1">Uncharacterized protein</fullName>
    </submittedName>
</protein>